<feature type="compositionally biased region" description="Polar residues" evidence="1">
    <location>
        <begin position="232"/>
        <end position="249"/>
    </location>
</feature>
<feature type="compositionally biased region" description="Polar residues" evidence="1">
    <location>
        <begin position="197"/>
        <end position="216"/>
    </location>
</feature>
<feature type="compositionally biased region" description="Basic and acidic residues" evidence="1">
    <location>
        <begin position="158"/>
        <end position="167"/>
    </location>
</feature>
<evidence type="ECO:0000313" key="3">
    <source>
        <dbReference type="EMBL" id="TRM64443.1"/>
    </source>
</evidence>
<dbReference type="OrthoDB" id="206452at2759"/>
<dbReference type="STRING" id="97359.A0A550CI26"/>
<feature type="domain" description="NADAR" evidence="2">
    <location>
        <begin position="323"/>
        <end position="464"/>
    </location>
</feature>
<evidence type="ECO:0000313" key="4">
    <source>
        <dbReference type="Proteomes" id="UP000320762"/>
    </source>
</evidence>
<dbReference type="InterPro" id="IPR037238">
    <property type="entry name" value="YbiA-like_sf"/>
</dbReference>
<evidence type="ECO:0000256" key="1">
    <source>
        <dbReference type="SAM" id="MobiDB-lite"/>
    </source>
</evidence>
<feature type="region of interest" description="Disordered" evidence="1">
    <location>
        <begin position="61"/>
        <end position="146"/>
    </location>
</feature>
<dbReference type="Pfam" id="PF08719">
    <property type="entry name" value="NADAR"/>
    <property type="match status" value="1"/>
</dbReference>
<feature type="region of interest" description="Disordered" evidence="1">
    <location>
        <begin position="155"/>
        <end position="174"/>
    </location>
</feature>
<dbReference type="Gene3D" id="1.10.357.40">
    <property type="entry name" value="YbiA-like"/>
    <property type="match status" value="1"/>
</dbReference>
<dbReference type="AlphaFoldDB" id="A0A550CI26"/>
<evidence type="ECO:0000259" key="2">
    <source>
        <dbReference type="Pfam" id="PF08719"/>
    </source>
</evidence>
<gene>
    <name evidence="3" type="ORF">BD626DRAFT_491843</name>
</gene>
<dbReference type="NCBIfam" id="TIGR02464">
    <property type="entry name" value="ribofla_fusion"/>
    <property type="match status" value="1"/>
</dbReference>
<feature type="compositionally biased region" description="Low complexity" evidence="1">
    <location>
        <begin position="254"/>
        <end position="268"/>
    </location>
</feature>
<name>A0A550CI26_9AGAR</name>
<feature type="compositionally biased region" description="Basic and acidic residues" evidence="1">
    <location>
        <begin position="217"/>
        <end position="227"/>
    </location>
</feature>
<comment type="caution">
    <text evidence="3">The sequence shown here is derived from an EMBL/GenBank/DDBJ whole genome shotgun (WGS) entry which is preliminary data.</text>
</comment>
<sequence length="478" mass="52825">MSALPPTAAAPLTGGFNPDTPLIVQIDEIPPPEVDNPRQATVTTAENGDVQIYVPHGCQITFKPRDPRAMHTPTSSAPTTPTSSRFESALTPAASTSTLSPLSTLSVSTPQEYTSGVKPPYSSAHSEAVGDIPSEPGSPVAHSPMSPVVVTAAPPQTTEDHYEESTARPRQRRLGFIDREASAERDEFVHVERDLQTHSCPNSGKRQSFSPTMGDQSSRRGQKDPRRPMSSVLPTQATSRENAYASTGSLAPHSYSPGYKSPPSSAGKRNAPYPRPASLASSRPVSADPVGMRSTPYHNTYTVTSPRSSQISVASRTPERILFYHKHDPHYGFTNFSDHPVEYRAKMYPTSEHLFQASKFIDHRPLLAEHIRKVSRRPAVAFSEARRFQPEVRPDWLKVNIEMMDNALRLKFTQHLDLREELLQTGTAELVEDSDKDAFWGVGHDGRGRNELGKALMRLREALRKEDAEARRRSIPRI</sequence>
<feature type="region of interest" description="Disordered" evidence="1">
    <location>
        <begin position="192"/>
        <end position="303"/>
    </location>
</feature>
<dbReference type="CDD" id="cd15457">
    <property type="entry name" value="NADAR"/>
    <property type="match status" value="1"/>
</dbReference>
<proteinExistence type="predicted"/>
<dbReference type="EMBL" id="VDMD01000007">
    <property type="protein sequence ID" value="TRM64443.1"/>
    <property type="molecule type" value="Genomic_DNA"/>
</dbReference>
<reference evidence="3 4" key="1">
    <citation type="journal article" date="2019" name="New Phytol.">
        <title>Comparative genomics reveals unique wood-decay strategies and fruiting body development in the Schizophyllaceae.</title>
        <authorList>
            <person name="Almasi E."/>
            <person name="Sahu N."/>
            <person name="Krizsan K."/>
            <person name="Balint B."/>
            <person name="Kovacs G.M."/>
            <person name="Kiss B."/>
            <person name="Cseklye J."/>
            <person name="Drula E."/>
            <person name="Henrissat B."/>
            <person name="Nagy I."/>
            <person name="Chovatia M."/>
            <person name="Adam C."/>
            <person name="LaButti K."/>
            <person name="Lipzen A."/>
            <person name="Riley R."/>
            <person name="Grigoriev I.V."/>
            <person name="Nagy L.G."/>
        </authorList>
    </citation>
    <scope>NUCLEOTIDE SEQUENCE [LARGE SCALE GENOMIC DNA]</scope>
    <source>
        <strain evidence="3 4">NL-1724</strain>
    </source>
</reference>
<keyword evidence="4" id="KW-1185">Reference proteome</keyword>
<dbReference type="SUPFAM" id="SSF143990">
    <property type="entry name" value="YbiA-like"/>
    <property type="match status" value="1"/>
</dbReference>
<feature type="compositionally biased region" description="Low complexity" evidence="1">
    <location>
        <begin position="72"/>
        <end position="110"/>
    </location>
</feature>
<dbReference type="InterPro" id="IPR012816">
    <property type="entry name" value="NADAR"/>
</dbReference>
<dbReference type="Proteomes" id="UP000320762">
    <property type="component" value="Unassembled WGS sequence"/>
</dbReference>
<accession>A0A550CI26</accession>
<protein>
    <recommendedName>
        <fullName evidence="2">NADAR domain-containing protein</fullName>
    </recommendedName>
</protein>
<organism evidence="3 4">
    <name type="scientific">Schizophyllum amplum</name>
    <dbReference type="NCBI Taxonomy" id="97359"/>
    <lineage>
        <taxon>Eukaryota</taxon>
        <taxon>Fungi</taxon>
        <taxon>Dikarya</taxon>
        <taxon>Basidiomycota</taxon>
        <taxon>Agaricomycotina</taxon>
        <taxon>Agaricomycetes</taxon>
        <taxon>Agaricomycetidae</taxon>
        <taxon>Agaricales</taxon>
        <taxon>Schizophyllaceae</taxon>
        <taxon>Schizophyllum</taxon>
    </lineage>
</organism>